<dbReference type="GeneID" id="115938653"/>
<feature type="non-terminal residue" evidence="8">
    <location>
        <position position="108"/>
    </location>
</feature>
<dbReference type="OrthoDB" id="9630798at2759"/>
<proteinExistence type="predicted"/>
<feature type="transmembrane region" description="Helical" evidence="6">
    <location>
        <begin position="35"/>
        <end position="61"/>
    </location>
</feature>
<keyword evidence="7" id="KW-1185">Reference proteome</keyword>
<dbReference type="GO" id="GO:0016020">
    <property type="term" value="C:membrane"/>
    <property type="evidence" value="ECO:0007669"/>
    <property type="project" value="UniProtKB-SubCell"/>
</dbReference>
<evidence type="ECO:0000313" key="7">
    <source>
        <dbReference type="Proteomes" id="UP000245341"/>
    </source>
</evidence>
<keyword evidence="2 6" id="KW-0812">Transmembrane</keyword>
<dbReference type="AlphaFoldDB" id="A0A7F8QB34"/>
<sequence length="108" mass="10567">MNGSQAGAGAPATWLSSCCNQSGVPPPESPEAPRVVLAAVLVVLSLLVLCGVLFLGGGLLLRAQGGPGLGARRLLRSEGAASSTEAGTRASESGGQLFSDSGSPCTST</sequence>
<protein>
    <submittedName>
        <fullName evidence="8">Small integral membrane protein 41</fullName>
    </submittedName>
</protein>
<keyword evidence="4 6" id="KW-0472">Membrane</keyword>
<dbReference type="Proteomes" id="UP000245341">
    <property type="component" value="Unplaced"/>
</dbReference>
<dbReference type="PANTHER" id="PTHR28649">
    <property type="entry name" value="PROTEIN REPRIMO-RELATED"/>
    <property type="match status" value="1"/>
</dbReference>
<organism evidence="7 8">
    <name type="scientific">Leptonychotes weddellii</name>
    <name type="common">Weddell seal</name>
    <name type="synonym">Otaria weddellii</name>
    <dbReference type="NCBI Taxonomy" id="9713"/>
    <lineage>
        <taxon>Eukaryota</taxon>
        <taxon>Metazoa</taxon>
        <taxon>Chordata</taxon>
        <taxon>Craniata</taxon>
        <taxon>Vertebrata</taxon>
        <taxon>Euteleostomi</taxon>
        <taxon>Mammalia</taxon>
        <taxon>Eutheria</taxon>
        <taxon>Laurasiatheria</taxon>
        <taxon>Carnivora</taxon>
        <taxon>Caniformia</taxon>
        <taxon>Pinnipedia</taxon>
        <taxon>Phocidae</taxon>
        <taxon>Monachinae</taxon>
        <taxon>Lobodontini</taxon>
        <taxon>Leptonychotes</taxon>
    </lineage>
</organism>
<dbReference type="KEGG" id="lww:115938653"/>
<comment type="subcellular location">
    <subcellularLocation>
        <location evidence="1">Membrane</location>
        <topology evidence="1">Single-pass membrane protein</topology>
    </subcellularLocation>
</comment>
<evidence type="ECO:0000256" key="1">
    <source>
        <dbReference type="ARBA" id="ARBA00004167"/>
    </source>
</evidence>
<dbReference type="PANTHER" id="PTHR28649:SF1">
    <property type="entry name" value="SMALL INTEGRAL MEMBRANE PROTEIN 41"/>
    <property type="match status" value="1"/>
</dbReference>
<evidence type="ECO:0000313" key="8">
    <source>
        <dbReference type="RefSeq" id="XP_030878439.1"/>
    </source>
</evidence>
<gene>
    <name evidence="8" type="primary">SMIM41</name>
</gene>
<dbReference type="CTD" id="113523638"/>
<accession>A0A7F8QB34</accession>
<keyword evidence="3 6" id="KW-1133">Transmembrane helix</keyword>
<reference evidence="8" key="1">
    <citation type="submission" date="2025-08" db="UniProtKB">
        <authorList>
            <consortium name="RefSeq"/>
        </authorList>
    </citation>
    <scope>IDENTIFICATION</scope>
    <source>
        <tissue evidence="8">Liver</tissue>
    </source>
</reference>
<evidence type="ECO:0000256" key="4">
    <source>
        <dbReference type="ARBA" id="ARBA00023136"/>
    </source>
</evidence>
<feature type="compositionally biased region" description="Polar residues" evidence="5">
    <location>
        <begin position="80"/>
        <end position="108"/>
    </location>
</feature>
<evidence type="ECO:0000256" key="3">
    <source>
        <dbReference type="ARBA" id="ARBA00022989"/>
    </source>
</evidence>
<evidence type="ECO:0000256" key="2">
    <source>
        <dbReference type="ARBA" id="ARBA00022692"/>
    </source>
</evidence>
<dbReference type="InterPro" id="IPR043383">
    <property type="entry name" value="Reprimo_fam"/>
</dbReference>
<evidence type="ECO:0000256" key="6">
    <source>
        <dbReference type="SAM" id="Phobius"/>
    </source>
</evidence>
<feature type="region of interest" description="Disordered" evidence="5">
    <location>
        <begin position="77"/>
        <end position="108"/>
    </location>
</feature>
<dbReference type="RefSeq" id="XP_030878439.1">
    <property type="nucleotide sequence ID" value="XM_031022579.1"/>
</dbReference>
<evidence type="ECO:0000256" key="5">
    <source>
        <dbReference type="SAM" id="MobiDB-lite"/>
    </source>
</evidence>
<name>A0A7F8QB34_LEPWE</name>